<gene>
    <name evidence="2" type="ORF">QF034_000362</name>
</gene>
<accession>A0ABU0QFG4</accession>
<protein>
    <submittedName>
        <fullName evidence="2">Uncharacterized protein</fullName>
    </submittedName>
</protein>
<reference evidence="2 3" key="1">
    <citation type="submission" date="2023-07" db="EMBL/GenBank/DDBJ databases">
        <title>Comparative genomics of wheat-associated soil bacteria to identify genetic determinants of phenazine resistance.</title>
        <authorList>
            <person name="Mouncey N."/>
        </authorList>
    </citation>
    <scope>NUCLEOTIDE SEQUENCE [LARGE SCALE GENOMIC DNA]</scope>
    <source>
        <strain evidence="2 3">B3I12</strain>
    </source>
</reference>
<sequence>MRGRDAWTWTRTVIGSGQPSPFPPTVTRVVRPARSRARAPSGHQLVRRPAVQGAVGDAAAGDDAQGGADEAAGAGHHLGHGGGAALDDVGEGGGEVRLDRGIDALDEDVEVSAAGQSYGEGVVGVPEAGALRGSPVAEHLSAQFVDRAFDAAAGDAADGVAPSSTATDVPTGRGALPVTSTTVARAKGRPSRHQRCSVSAMFSMNGSFVQGMRGRHRAAGERRHAAAARVVGSDQRLGGDGQFTDPAAGGVEDRVADRGRHPHLDDLAEPLHPQRVARVVLAVQVDRPDLGDIGVHGHEVVGEVGV</sequence>
<evidence type="ECO:0000256" key="1">
    <source>
        <dbReference type="SAM" id="MobiDB-lite"/>
    </source>
</evidence>
<dbReference type="Proteomes" id="UP001232755">
    <property type="component" value="Unassembled WGS sequence"/>
</dbReference>
<name>A0ABU0QFG4_9ACTN</name>
<organism evidence="2 3">
    <name type="scientific">Streptomyces africanus</name>
    <dbReference type="NCBI Taxonomy" id="231024"/>
    <lineage>
        <taxon>Bacteria</taxon>
        <taxon>Bacillati</taxon>
        <taxon>Actinomycetota</taxon>
        <taxon>Actinomycetes</taxon>
        <taxon>Kitasatosporales</taxon>
        <taxon>Streptomycetaceae</taxon>
        <taxon>Streptomyces</taxon>
    </lineage>
</organism>
<comment type="caution">
    <text evidence="2">The sequence shown here is derived from an EMBL/GenBank/DDBJ whole genome shotgun (WGS) entry which is preliminary data.</text>
</comment>
<keyword evidence="3" id="KW-1185">Reference proteome</keyword>
<evidence type="ECO:0000313" key="3">
    <source>
        <dbReference type="Proteomes" id="UP001232755"/>
    </source>
</evidence>
<feature type="region of interest" description="Disordered" evidence="1">
    <location>
        <begin position="53"/>
        <end position="92"/>
    </location>
</feature>
<feature type="compositionally biased region" description="Low complexity" evidence="1">
    <location>
        <begin position="53"/>
        <end position="75"/>
    </location>
</feature>
<dbReference type="EMBL" id="JAUSYP010000001">
    <property type="protein sequence ID" value="MDQ0746131.1"/>
    <property type="molecule type" value="Genomic_DNA"/>
</dbReference>
<evidence type="ECO:0000313" key="2">
    <source>
        <dbReference type="EMBL" id="MDQ0746131.1"/>
    </source>
</evidence>
<proteinExistence type="predicted"/>